<dbReference type="RefSeq" id="WP_183411488.1">
    <property type="nucleotide sequence ID" value="NZ_JACHWY010000003.1"/>
</dbReference>
<keyword evidence="3" id="KW-1185">Reference proteome</keyword>
<dbReference type="EMBL" id="JACHWY010000003">
    <property type="protein sequence ID" value="MBB3048720.1"/>
    <property type="molecule type" value="Genomic_DNA"/>
</dbReference>
<dbReference type="PANTHER" id="PTHR42815">
    <property type="entry name" value="FAD-BINDING, PUTATIVE (AFU_ORTHOLOGUE AFUA_6G07600)-RELATED"/>
    <property type="match status" value="1"/>
</dbReference>
<protein>
    <recommendedName>
        <fullName evidence="1">Pyridoxamine 5'-phosphate oxidase N-terminal domain-containing protein</fullName>
    </recommendedName>
</protein>
<dbReference type="InterPro" id="IPR024029">
    <property type="entry name" value="Pyridox_Oxase_FMN-dep"/>
</dbReference>
<dbReference type="Pfam" id="PF01243">
    <property type="entry name" value="PNPOx_N"/>
    <property type="match status" value="1"/>
</dbReference>
<dbReference type="NCBIfam" id="TIGR04025">
    <property type="entry name" value="PPOX_FMN_DR2398"/>
    <property type="match status" value="1"/>
</dbReference>
<dbReference type="InterPro" id="IPR012349">
    <property type="entry name" value="Split_barrel_FMN-bd"/>
</dbReference>
<evidence type="ECO:0000259" key="1">
    <source>
        <dbReference type="Pfam" id="PF01243"/>
    </source>
</evidence>
<name>A0A7W4W7G0_9GAMM</name>
<feature type="domain" description="Pyridoxamine 5'-phosphate oxidase N-terminal" evidence="1">
    <location>
        <begin position="31"/>
        <end position="150"/>
    </location>
</feature>
<proteinExistence type="predicted"/>
<evidence type="ECO:0000313" key="3">
    <source>
        <dbReference type="Proteomes" id="UP000537130"/>
    </source>
</evidence>
<organism evidence="2 3">
    <name type="scientific">Litorivivens lipolytica</name>
    <dbReference type="NCBI Taxonomy" id="1524264"/>
    <lineage>
        <taxon>Bacteria</taxon>
        <taxon>Pseudomonadati</taxon>
        <taxon>Pseudomonadota</taxon>
        <taxon>Gammaproteobacteria</taxon>
        <taxon>Litorivivens</taxon>
    </lineage>
</organism>
<dbReference type="InterPro" id="IPR011576">
    <property type="entry name" value="Pyridox_Oxase_N"/>
</dbReference>
<evidence type="ECO:0000313" key="2">
    <source>
        <dbReference type="EMBL" id="MBB3048720.1"/>
    </source>
</evidence>
<dbReference type="AlphaFoldDB" id="A0A7W4W7G0"/>
<reference evidence="2 3" key="1">
    <citation type="submission" date="2020-08" db="EMBL/GenBank/DDBJ databases">
        <title>Genomic Encyclopedia of Type Strains, Phase III (KMG-III): the genomes of soil and plant-associated and newly described type strains.</title>
        <authorList>
            <person name="Whitman W."/>
        </authorList>
    </citation>
    <scope>NUCLEOTIDE SEQUENCE [LARGE SCALE GENOMIC DNA]</scope>
    <source>
        <strain evidence="2 3">CECT 8654</strain>
    </source>
</reference>
<dbReference type="Gene3D" id="2.30.110.10">
    <property type="entry name" value="Electron Transport, Fmn-binding Protein, Chain A"/>
    <property type="match status" value="1"/>
</dbReference>
<dbReference type="Proteomes" id="UP000537130">
    <property type="component" value="Unassembled WGS sequence"/>
</dbReference>
<accession>A0A7W4W7G0</accession>
<sequence>MQRIESEQALRTLLGEPHDLVKQKISGELFEEAEAFISKSPLLLIATSGSSGNVTVSPKGDAEGFVRIVDKNTLLIPERPGNKLLHGLSNILETGNIGLLFIVPGTEETLRINGKATLYKDERLCKDMAANGKPALLLIQVEIAECFFHCAKAFKRSKTWQPEAWQKPLNIKFGKQIARNTGQGKLKQAAIAMAVDAAVNADYKKNL</sequence>
<dbReference type="PANTHER" id="PTHR42815:SF2">
    <property type="entry name" value="FAD-BINDING, PUTATIVE (AFU_ORTHOLOGUE AFUA_6G07600)-RELATED"/>
    <property type="match status" value="1"/>
</dbReference>
<gene>
    <name evidence="2" type="ORF">FHR99_002994</name>
</gene>
<dbReference type="SUPFAM" id="SSF50475">
    <property type="entry name" value="FMN-binding split barrel"/>
    <property type="match status" value="1"/>
</dbReference>
<comment type="caution">
    <text evidence="2">The sequence shown here is derived from an EMBL/GenBank/DDBJ whole genome shotgun (WGS) entry which is preliminary data.</text>
</comment>